<name>A0A0F8XMZ3_9ZZZZ</name>
<feature type="non-terminal residue" evidence="1">
    <location>
        <position position="25"/>
    </location>
</feature>
<organism evidence="1">
    <name type="scientific">marine sediment metagenome</name>
    <dbReference type="NCBI Taxonomy" id="412755"/>
    <lineage>
        <taxon>unclassified sequences</taxon>
        <taxon>metagenomes</taxon>
        <taxon>ecological metagenomes</taxon>
    </lineage>
</organism>
<dbReference type="EMBL" id="LAZR01061947">
    <property type="protein sequence ID" value="KKK62535.1"/>
    <property type="molecule type" value="Genomic_DNA"/>
</dbReference>
<dbReference type="AlphaFoldDB" id="A0A0F8XMZ3"/>
<protein>
    <submittedName>
        <fullName evidence="1">Uncharacterized protein</fullName>
    </submittedName>
</protein>
<gene>
    <name evidence="1" type="ORF">LCGC14_3003350</name>
</gene>
<proteinExistence type="predicted"/>
<evidence type="ECO:0000313" key="1">
    <source>
        <dbReference type="EMBL" id="KKK62535.1"/>
    </source>
</evidence>
<reference evidence="1" key="1">
    <citation type="journal article" date="2015" name="Nature">
        <title>Complex archaea that bridge the gap between prokaryotes and eukaryotes.</title>
        <authorList>
            <person name="Spang A."/>
            <person name="Saw J.H."/>
            <person name="Jorgensen S.L."/>
            <person name="Zaremba-Niedzwiedzka K."/>
            <person name="Martijn J."/>
            <person name="Lind A.E."/>
            <person name="van Eijk R."/>
            <person name="Schleper C."/>
            <person name="Guy L."/>
            <person name="Ettema T.J."/>
        </authorList>
    </citation>
    <scope>NUCLEOTIDE SEQUENCE</scope>
</reference>
<comment type="caution">
    <text evidence="1">The sequence shown here is derived from an EMBL/GenBank/DDBJ whole genome shotgun (WGS) entry which is preliminary data.</text>
</comment>
<sequence length="25" mass="2647">MPEGQVVNALLEIIENDPPIATAIV</sequence>
<accession>A0A0F8XMZ3</accession>